<proteinExistence type="inferred from homology"/>
<dbReference type="SUPFAM" id="SSF56731">
    <property type="entry name" value="DNA primase core"/>
    <property type="match status" value="1"/>
</dbReference>
<evidence type="ECO:0000256" key="13">
    <source>
        <dbReference type="PIRNR" id="PIRNR002811"/>
    </source>
</evidence>
<evidence type="ECO:0000256" key="7">
    <source>
        <dbReference type="ARBA" id="ARBA00022771"/>
    </source>
</evidence>
<evidence type="ECO:0000256" key="14">
    <source>
        <dbReference type="PIRSR" id="PIRSR002811-1"/>
    </source>
</evidence>
<evidence type="ECO:0000259" key="15">
    <source>
        <dbReference type="PROSITE" id="PS50880"/>
    </source>
</evidence>
<dbReference type="Gene3D" id="1.10.860.10">
    <property type="entry name" value="DNAb Helicase, Chain A"/>
    <property type="match status" value="1"/>
</dbReference>
<accession>C2KJ21</accession>
<dbReference type="PANTHER" id="PTHR30313:SF2">
    <property type="entry name" value="DNA PRIMASE"/>
    <property type="match status" value="1"/>
</dbReference>
<evidence type="ECO:0000256" key="3">
    <source>
        <dbReference type="ARBA" id="ARBA00022679"/>
    </source>
</evidence>
<dbReference type="InterPro" id="IPR016136">
    <property type="entry name" value="DNA_helicase_N/primase_C"/>
</dbReference>
<dbReference type="InterPro" id="IPR037068">
    <property type="entry name" value="DNA_primase_core_N_sf"/>
</dbReference>
<keyword evidence="3 12" id="KW-0808">Transferase</keyword>
<feature type="zinc finger region" description="CHC2-type" evidence="12 14">
    <location>
        <begin position="43"/>
        <end position="67"/>
    </location>
</feature>
<dbReference type="GO" id="GO:0003677">
    <property type="term" value="F:DNA binding"/>
    <property type="evidence" value="ECO:0007669"/>
    <property type="project" value="UniProtKB-KW"/>
</dbReference>
<dbReference type="GO" id="GO:0005737">
    <property type="term" value="C:cytoplasm"/>
    <property type="evidence" value="ECO:0007669"/>
    <property type="project" value="TreeGrafter"/>
</dbReference>
<dbReference type="Pfam" id="PF13155">
    <property type="entry name" value="Toprim_2"/>
    <property type="match status" value="1"/>
</dbReference>
<dbReference type="GO" id="GO:0003899">
    <property type="term" value="F:DNA-directed RNA polymerase activity"/>
    <property type="evidence" value="ECO:0007669"/>
    <property type="project" value="UniProtKB-UniRule"/>
</dbReference>
<dbReference type="Gene3D" id="3.90.580.10">
    <property type="entry name" value="Zinc finger, CHC2-type domain"/>
    <property type="match status" value="1"/>
</dbReference>
<dbReference type="InterPro" id="IPR006295">
    <property type="entry name" value="DNA_primase_DnaG"/>
</dbReference>
<dbReference type="Pfam" id="PF08275">
    <property type="entry name" value="DNAG_N"/>
    <property type="match status" value="1"/>
</dbReference>
<evidence type="ECO:0000256" key="1">
    <source>
        <dbReference type="ARBA" id="ARBA00022478"/>
    </source>
</evidence>
<dbReference type="GO" id="GO:1990077">
    <property type="term" value="C:primosome complex"/>
    <property type="evidence" value="ECO:0007669"/>
    <property type="project" value="UniProtKB-KW"/>
</dbReference>
<reference evidence="16 17" key="1">
    <citation type="submission" date="2009-04" db="EMBL/GenBank/DDBJ databases">
        <authorList>
            <person name="Qin X."/>
            <person name="Bachman B."/>
            <person name="Battles P."/>
            <person name="Bell A."/>
            <person name="Bess C."/>
            <person name="Bickham C."/>
            <person name="Chaboub L."/>
            <person name="Chen D."/>
            <person name="Coyle M."/>
            <person name="Deiros D.R."/>
            <person name="Dinh H."/>
            <person name="Forbes L."/>
            <person name="Fowler G."/>
            <person name="Francisco L."/>
            <person name="Fu Q."/>
            <person name="Gubbala S."/>
            <person name="Hale W."/>
            <person name="Han Y."/>
            <person name="Hemphill L."/>
            <person name="Highlander S.K."/>
            <person name="Hirani K."/>
            <person name="Hogues M."/>
            <person name="Jackson L."/>
            <person name="Jakkamsetti A."/>
            <person name="Javaid M."/>
            <person name="Jiang H."/>
            <person name="Korchina V."/>
            <person name="Kovar C."/>
            <person name="Lara F."/>
            <person name="Lee S."/>
            <person name="Mata R."/>
            <person name="Mathew T."/>
            <person name="Moen C."/>
            <person name="Morales K."/>
            <person name="Munidasa M."/>
            <person name="Nazareth L."/>
            <person name="Ngo R."/>
            <person name="Nguyen L."/>
            <person name="Okwuonu G."/>
            <person name="Ongeri F."/>
            <person name="Patil S."/>
            <person name="Petrosino J."/>
            <person name="Pham C."/>
            <person name="Pham P."/>
            <person name="Pu L.-L."/>
            <person name="Puazo M."/>
            <person name="Raj R."/>
            <person name="Reid J."/>
            <person name="Rouhana J."/>
            <person name="Saada N."/>
            <person name="Shang Y."/>
            <person name="Simmons D."/>
            <person name="Thornton R."/>
            <person name="Warren J."/>
            <person name="Weissenberger G."/>
            <person name="Zhang J."/>
            <person name="Zhang L."/>
            <person name="Zhou C."/>
            <person name="Zhu D."/>
            <person name="Muzny D."/>
            <person name="Worley K."/>
            <person name="Gibbs R."/>
        </authorList>
    </citation>
    <scope>NUCLEOTIDE SEQUENCE [LARGE SCALE GENOMIC DNA]</scope>
    <source>
        <strain evidence="16 17">ATCC 19254</strain>
    </source>
</reference>
<keyword evidence="5 12" id="KW-0235">DNA replication</keyword>
<dbReference type="InterPro" id="IPR002694">
    <property type="entry name" value="Znf_CHC2"/>
</dbReference>
<comment type="domain">
    <text evidence="12">Contains an N-terminal zinc-binding domain, a central core domain that contains the primase activity, and a C-terminal DnaB-binding domain.</text>
</comment>
<evidence type="ECO:0000256" key="9">
    <source>
        <dbReference type="ARBA" id="ARBA00022842"/>
    </source>
</evidence>
<dbReference type="EC" id="2.7.7.101" evidence="12"/>
<dbReference type="NCBIfam" id="TIGR01391">
    <property type="entry name" value="dnaG"/>
    <property type="match status" value="1"/>
</dbReference>
<evidence type="ECO:0000256" key="12">
    <source>
        <dbReference type="HAMAP-Rule" id="MF_00974"/>
    </source>
</evidence>
<name>C2KJ21_LEUMC</name>
<dbReference type="FunFam" id="3.90.580.10:FF:000001">
    <property type="entry name" value="DNA primase"/>
    <property type="match status" value="1"/>
</dbReference>
<dbReference type="PANTHER" id="PTHR30313">
    <property type="entry name" value="DNA PRIMASE"/>
    <property type="match status" value="1"/>
</dbReference>
<dbReference type="Gene3D" id="3.40.1360.10">
    <property type="match status" value="1"/>
</dbReference>
<dbReference type="GO" id="GO:0000428">
    <property type="term" value="C:DNA-directed RNA polymerase complex"/>
    <property type="evidence" value="ECO:0007669"/>
    <property type="project" value="UniProtKB-KW"/>
</dbReference>
<dbReference type="GO" id="GO:0008270">
    <property type="term" value="F:zinc ion binding"/>
    <property type="evidence" value="ECO:0007669"/>
    <property type="project" value="UniProtKB-UniRule"/>
</dbReference>
<comment type="similarity">
    <text evidence="12 13">Belongs to the DnaG primase family.</text>
</comment>
<dbReference type="HAMAP" id="MF_00974">
    <property type="entry name" value="DNA_primase_DnaG"/>
    <property type="match status" value="1"/>
</dbReference>
<dbReference type="Pfam" id="PF01807">
    <property type="entry name" value="Zn_ribbon_DnaG"/>
    <property type="match status" value="1"/>
</dbReference>
<dbReference type="Proteomes" id="UP000004283">
    <property type="component" value="Unassembled WGS sequence"/>
</dbReference>
<evidence type="ECO:0000313" key="16">
    <source>
        <dbReference type="EMBL" id="EEJ42766.1"/>
    </source>
</evidence>
<evidence type="ECO:0000256" key="11">
    <source>
        <dbReference type="ARBA" id="ARBA00023163"/>
    </source>
</evidence>
<evidence type="ECO:0000256" key="6">
    <source>
        <dbReference type="ARBA" id="ARBA00022723"/>
    </source>
</evidence>
<comment type="function">
    <text evidence="12 13">RNA polymerase that catalyzes the synthesis of short RNA molecules used as primers for DNA polymerase during DNA replication.</text>
</comment>
<comment type="cofactor">
    <cofactor evidence="12 13 14">
        <name>Zn(2+)</name>
        <dbReference type="ChEBI" id="CHEBI:29105"/>
    </cofactor>
    <text evidence="12 13 14">Binds 1 zinc ion per monomer.</text>
</comment>
<keyword evidence="1 12" id="KW-0240">DNA-directed RNA polymerase</keyword>
<evidence type="ECO:0000256" key="5">
    <source>
        <dbReference type="ARBA" id="ARBA00022705"/>
    </source>
</evidence>
<keyword evidence="11 12" id="KW-0804">Transcription</keyword>
<dbReference type="AlphaFoldDB" id="C2KJ21"/>
<dbReference type="PROSITE" id="PS50880">
    <property type="entry name" value="TOPRIM"/>
    <property type="match status" value="1"/>
</dbReference>
<dbReference type="InterPro" id="IPR036977">
    <property type="entry name" value="DNA_primase_Znf_CHC2"/>
</dbReference>
<dbReference type="InterPro" id="IPR034151">
    <property type="entry name" value="TOPRIM_DnaG_bac"/>
</dbReference>
<comment type="caution">
    <text evidence="16">The sequence shown here is derived from an EMBL/GenBank/DDBJ whole genome shotgun (WGS) entry which is preliminary data.</text>
</comment>
<dbReference type="InterPro" id="IPR030846">
    <property type="entry name" value="DnaG_bac"/>
</dbReference>
<keyword evidence="10 12" id="KW-0238">DNA-binding</keyword>
<evidence type="ECO:0000256" key="2">
    <source>
        <dbReference type="ARBA" id="ARBA00022515"/>
    </source>
</evidence>
<dbReference type="InterPro" id="IPR013264">
    <property type="entry name" value="DNAG_N"/>
</dbReference>
<dbReference type="Gene3D" id="3.90.980.10">
    <property type="entry name" value="DNA primase, catalytic core, N-terminal domain"/>
    <property type="match status" value="1"/>
</dbReference>
<dbReference type="CDD" id="cd03364">
    <property type="entry name" value="TOPRIM_DnaG_primases"/>
    <property type="match status" value="1"/>
</dbReference>
<comment type="catalytic activity">
    <reaction evidence="12">
        <text>ssDNA + n NTP = ssDNA/pppN(pN)n-1 hybrid + (n-1) diphosphate.</text>
        <dbReference type="EC" id="2.7.7.101"/>
    </reaction>
</comment>
<gene>
    <name evidence="12 16" type="primary">dnaG</name>
    <name evidence="16" type="ORF">HMPREF0555_0637</name>
</gene>
<evidence type="ECO:0000256" key="8">
    <source>
        <dbReference type="ARBA" id="ARBA00022833"/>
    </source>
</evidence>
<evidence type="ECO:0000256" key="4">
    <source>
        <dbReference type="ARBA" id="ARBA00022695"/>
    </source>
</evidence>
<evidence type="ECO:0000313" key="17">
    <source>
        <dbReference type="Proteomes" id="UP000004283"/>
    </source>
</evidence>
<evidence type="ECO:0000256" key="10">
    <source>
        <dbReference type="ARBA" id="ARBA00023125"/>
    </source>
</evidence>
<organism evidence="16 17">
    <name type="scientific">Leuconostoc mesenteroides subsp. cremoris ATCC 19254</name>
    <dbReference type="NCBI Taxonomy" id="586220"/>
    <lineage>
        <taxon>Bacteria</taxon>
        <taxon>Bacillati</taxon>
        <taxon>Bacillota</taxon>
        <taxon>Bacilli</taxon>
        <taxon>Lactobacillales</taxon>
        <taxon>Lactobacillaceae</taxon>
        <taxon>Leuconostoc</taxon>
    </lineage>
</organism>
<sequence length="623" mass="70591">MVLLANRIPQAFIDNVRSKVNIVDVIGQYTQLVKKGRQWTGSCPFHDDRHPSLFVEENKQVFNCFSCGRSGSVFSFIMEKEGYSYPEAILSLAESVDIPIDSSISANNGNQIDGTTQAIYQLHTDAQRLYQHTLLNTISGEQALAYLHDKRQLSDEIIKEFGIGFVPDDNLLLSYAKEKNLSHEILMASELFITNSVSGDMRDRFSGRIVWPIKTERGQVVGFSGRSLDAENSIKYMNSPESPFFTKGRILYNLDRAKNVIRQTGTAMIFEGFMDVISAHMADEKVGVATMGTALTPDHVRQLSRIAKRILLVYDSDEAGQNAARRSIELFKNNAKDIEIGVVHLPDLLDPDEVRIQRGLQVLKKSLNQSILTPIEFLVNAARNGKNLSNQAQYLTFLHEVMQILYTGTPVEQDIQLTRIANEFGTSKQALQAQLQQTKQSVKVQNSHQSVSQLSHVASDFSPKAPEYEFGFPVEPNRYQKISKVELAERALIMAMIKDPYMLERVKSTAGFAFVHPEYQLLMMLTEIYQRDHLGTFDIAQFMDFIQKPNLNQKIMAIDHSFGDIKVENDAVQDYLRIIMEEAPVSNRVQELKQLIEIAKQQHDDAKLVQLSTELINIKKRQH</sequence>
<dbReference type="PIRSF" id="PIRSF002811">
    <property type="entry name" value="DnaG"/>
    <property type="match status" value="1"/>
</dbReference>
<keyword evidence="6 12" id="KW-0479">Metal-binding</keyword>
<dbReference type="InterPro" id="IPR006171">
    <property type="entry name" value="TOPRIM_dom"/>
</dbReference>
<dbReference type="SMART" id="SM00400">
    <property type="entry name" value="ZnF_CHCC"/>
    <property type="match status" value="1"/>
</dbReference>
<keyword evidence="7 12" id="KW-0863">Zinc-finger</keyword>
<protein>
    <recommendedName>
        <fullName evidence="12 13">DNA primase</fullName>
        <ecNumber evidence="12">2.7.7.101</ecNumber>
    </recommendedName>
</protein>
<keyword evidence="9" id="KW-0460">Magnesium</keyword>
<dbReference type="GO" id="GO:0006269">
    <property type="term" value="P:DNA replication, synthesis of primer"/>
    <property type="evidence" value="ECO:0007669"/>
    <property type="project" value="UniProtKB-UniRule"/>
</dbReference>
<keyword evidence="4 12" id="KW-0548">Nucleotidyltransferase</keyword>
<dbReference type="HOGENOM" id="CLU_013501_3_3_9"/>
<keyword evidence="2 12" id="KW-0639">Primosome</keyword>
<dbReference type="SUPFAM" id="SSF57783">
    <property type="entry name" value="Zinc beta-ribbon"/>
    <property type="match status" value="1"/>
</dbReference>
<dbReference type="SMART" id="SM00493">
    <property type="entry name" value="TOPRIM"/>
    <property type="match status" value="1"/>
</dbReference>
<keyword evidence="8 12" id="KW-0862">Zinc</keyword>
<dbReference type="InterPro" id="IPR050219">
    <property type="entry name" value="DnaG_primase"/>
</dbReference>
<comment type="subunit">
    <text evidence="12">Monomer. Interacts with DnaB.</text>
</comment>
<dbReference type="EMBL" id="ACKV01000029">
    <property type="protein sequence ID" value="EEJ42766.1"/>
    <property type="molecule type" value="Genomic_DNA"/>
</dbReference>
<feature type="domain" description="Toprim" evidence="15">
    <location>
        <begin position="265"/>
        <end position="346"/>
    </location>
</feature>